<dbReference type="InterPro" id="IPR016181">
    <property type="entry name" value="Acyl_CoA_acyltransferase"/>
</dbReference>
<organism evidence="3 4">
    <name type="scientific">Psychrobacillus soli</name>
    <dbReference type="NCBI Taxonomy" id="1543965"/>
    <lineage>
        <taxon>Bacteria</taxon>
        <taxon>Bacillati</taxon>
        <taxon>Bacillota</taxon>
        <taxon>Bacilli</taxon>
        <taxon>Bacillales</taxon>
        <taxon>Bacillaceae</taxon>
        <taxon>Psychrobacillus</taxon>
    </lineage>
</organism>
<feature type="domain" description="Eis-like acetyltransferase" evidence="2">
    <location>
        <begin position="183"/>
        <end position="278"/>
    </location>
</feature>
<evidence type="ECO:0000313" key="4">
    <source>
        <dbReference type="Proteomes" id="UP000318937"/>
    </source>
</evidence>
<keyword evidence="4" id="KW-1185">Reference proteome</keyword>
<name>A0A544SVT5_9BACI</name>
<reference evidence="3 4" key="1">
    <citation type="submission" date="2019-05" db="EMBL/GenBank/DDBJ databases">
        <title>Psychrobacillus vulpis sp. nov., a new species isolated from feces of a red fox that inhabits in The Tablas de Daimiel Natural Park, Albacete, Spain.</title>
        <authorList>
            <person name="Rodriguez M."/>
            <person name="Reina J.C."/>
            <person name="Bejar V."/>
            <person name="Llamas I."/>
        </authorList>
    </citation>
    <scope>NUCLEOTIDE SEQUENCE [LARGE SCALE GENOMIC DNA]</scope>
    <source>
        <strain evidence="3 4">NHI-2</strain>
    </source>
</reference>
<dbReference type="RefSeq" id="WP_142608388.1">
    <property type="nucleotide sequence ID" value="NZ_VDGG01000040.1"/>
</dbReference>
<dbReference type="Gene3D" id="3.30.1050.10">
    <property type="entry name" value="SCP2 sterol-binding domain"/>
    <property type="match status" value="1"/>
</dbReference>
<dbReference type="AlphaFoldDB" id="A0A544SVT5"/>
<dbReference type="InterPro" id="IPR036527">
    <property type="entry name" value="SCP2_sterol-bd_dom_sf"/>
</dbReference>
<dbReference type="SUPFAM" id="SSF55729">
    <property type="entry name" value="Acyl-CoA N-acyltransferases (Nat)"/>
    <property type="match status" value="1"/>
</dbReference>
<gene>
    <name evidence="3" type="ORF">FG383_15955</name>
</gene>
<dbReference type="EMBL" id="VDGG01000040">
    <property type="protein sequence ID" value="TQR09310.1"/>
    <property type="molecule type" value="Genomic_DNA"/>
</dbReference>
<evidence type="ECO:0000259" key="2">
    <source>
        <dbReference type="Pfam" id="PF17668"/>
    </source>
</evidence>
<dbReference type="Gene3D" id="3.40.630.30">
    <property type="match status" value="2"/>
</dbReference>
<dbReference type="GO" id="GO:0034069">
    <property type="term" value="F:aminoglycoside N-acetyltransferase activity"/>
    <property type="evidence" value="ECO:0007669"/>
    <property type="project" value="TreeGrafter"/>
</dbReference>
<dbReference type="Pfam" id="PF13527">
    <property type="entry name" value="Acetyltransf_9"/>
    <property type="match status" value="1"/>
</dbReference>
<dbReference type="InterPro" id="IPR041380">
    <property type="entry name" value="Acetyltransf_17"/>
</dbReference>
<dbReference type="Pfam" id="PF17668">
    <property type="entry name" value="Acetyltransf_17"/>
    <property type="match status" value="1"/>
</dbReference>
<evidence type="ECO:0000259" key="1">
    <source>
        <dbReference type="Pfam" id="PF13530"/>
    </source>
</evidence>
<dbReference type="InterPro" id="IPR051554">
    <property type="entry name" value="Acetyltransferase_Eis"/>
</dbReference>
<dbReference type="Pfam" id="PF13530">
    <property type="entry name" value="SCP2_2"/>
    <property type="match status" value="1"/>
</dbReference>
<keyword evidence="3" id="KW-0808">Transferase</keyword>
<dbReference type="GO" id="GO:0030649">
    <property type="term" value="P:aminoglycoside antibiotic catabolic process"/>
    <property type="evidence" value="ECO:0007669"/>
    <property type="project" value="TreeGrafter"/>
</dbReference>
<feature type="domain" description="Enhanced intracellular survival protein" evidence="1">
    <location>
        <begin position="314"/>
        <end position="414"/>
    </location>
</feature>
<evidence type="ECO:0000313" key="3">
    <source>
        <dbReference type="EMBL" id="TQR09310.1"/>
    </source>
</evidence>
<dbReference type="SUPFAM" id="SSF55718">
    <property type="entry name" value="SCP-like"/>
    <property type="match status" value="1"/>
</dbReference>
<sequence>MIRLLQQQDLEEAANIAAFAYPGMNIQTSEKKTEFVGRLKKELEEQNGIQYFGYFNEKEQLLGMYRQHDFECNINGTFQRIFGIGMVAVHLLHKKEKIAFELLSHFHDFARQQNVSLVSLYPFNPSFYRKMGYGYGPMKYEFKIKPNALIANGEKGLVKFLSPQDEEAIVSLYNDYAQKNHGMIKRTWTERQRIKNGVTNYVGVIENEQLVGALAFTLESVQDSHFLHQHMIVHEWIWTKPDAYKQLASWLHSQQDQVDRIIFRTNDQSFVHALTNPLNDSNHLIPSVYHEVATTGTGLMYRITNIIDFIHEMNFQPLRKPDEYTRIVLEIEDTFLPKQNGLYEVIYNDNLWSATKLSNSTEKENIKIGIPDISSWWMGCVSIEALYNYGTVSINNVDTKILDDWFKPNRSPICFTSY</sequence>
<dbReference type="Proteomes" id="UP000318937">
    <property type="component" value="Unassembled WGS sequence"/>
</dbReference>
<dbReference type="PANTHER" id="PTHR37817:SF1">
    <property type="entry name" value="N-ACETYLTRANSFERASE EIS"/>
    <property type="match status" value="1"/>
</dbReference>
<accession>A0A544SVT5</accession>
<dbReference type="PANTHER" id="PTHR37817">
    <property type="entry name" value="N-ACETYLTRANSFERASE EIS"/>
    <property type="match status" value="1"/>
</dbReference>
<comment type="caution">
    <text evidence="3">The sequence shown here is derived from an EMBL/GenBank/DDBJ whole genome shotgun (WGS) entry which is preliminary data.</text>
</comment>
<dbReference type="OrthoDB" id="2379505at2"/>
<proteinExistence type="predicted"/>
<dbReference type="InterPro" id="IPR025559">
    <property type="entry name" value="Eis_dom"/>
</dbReference>
<protein>
    <submittedName>
        <fullName evidence="3">GNAT family N-acetyltransferase</fullName>
    </submittedName>
</protein>